<protein>
    <submittedName>
        <fullName evidence="1">McrC family protein</fullName>
    </submittedName>
</protein>
<evidence type="ECO:0000313" key="1">
    <source>
        <dbReference type="EMBL" id="MEN8626087.1"/>
    </source>
</evidence>
<sequence>MLKHIQVREYARLTTDTSASPTPDLAVIKPDTFNWLVSLSEQPNSGRFISFEKPDCLRLHSYVGYLQSPAGEGIEVLPKISNSEYNLQNGRTVLCKMLCSALNLPYKEAHAAQLTRMNLPIHEWIYHQFLAQLNGLVASGLRFDYLRIEEESRFIRGQLNVTAQQRQPAERAHLFHIRHDIYHPNRLENRLMKSALDYIQDNCRSPENWRLANELSHILDPVQSLTNPLNLMPRWSNSKTLDNYRDIKPWCEIILEKMNPHFQKGLHRGISLLFPMERLFEEHVAACLKKMVTSPWQLKTQASSKHMIEARDKLSDTDKNRFYLKPDLLIDHRGEHRYVMDTKWKLINSSNSQKNFDLSQSDIYQMFAYGHKYLSGNGDLVLIYPKHDKFTLPMPYFKLDSDLRLWVIPFCVESNNLISGEWMNHFLTLTLS</sequence>
<reference evidence="1 2" key="1">
    <citation type="submission" date="2024-05" db="EMBL/GenBank/DDBJ databases">
        <title>Genome sequencing of Marine Estuary Bacteria, Pseudoalteromonas distincta strain FA, Psychrobacter proteolyticus strain EA, and Shewanella baltica strain CA.</title>
        <authorList>
            <person name="Dieffenbach S.A."/>
            <person name="Maclea K.S."/>
        </authorList>
    </citation>
    <scope>NUCLEOTIDE SEQUENCE [LARGE SCALE GENOMIC DNA]</scope>
    <source>
        <strain evidence="1 2">EA</strain>
    </source>
</reference>
<evidence type="ECO:0000313" key="2">
    <source>
        <dbReference type="Proteomes" id="UP001414441"/>
    </source>
</evidence>
<keyword evidence="2" id="KW-1185">Reference proteome</keyword>
<gene>
    <name evidence="1" type="ORF">ABFV72_08685</name>
</gene>
<organism evidence="1 2">
    <name type="scientific">Psychrobacter proteolyticus</name>
    <dbReference type="NCBI Taxonomy" id="147825"/>
    <lineage>
        <taxon>Bacteria</taxon>
        <taxon>Pseudomonadati</taxon>
        <taxon>Pseudomonadota</taxon>
        <taxon>Gammaproteobacteria</taxon>
        <taxon>Moraxellales</taxon>
        <taxon>Moraxellaceae</taxon>
        <taxon>Psychrobacter</taxon>
    </lineage>
</organism>
<dbReference type="PANTHER" id="PTHR38733:SF1">
    <property type="entry name" value="TYPE IV METHYL-DIRECTED RESTRICTION ENZYME ECOKMCRBC"/>
    <property type="match status" value="1"/>
</dbReference>
<proteinExistence type="predicted"/>
<comment type="caution">
    <text evidence="1">The sequence shown here is derived from an EMBL/GenBank/DDBJ whole genome shotgun (WGS) entry which is preliminary data.</text>
</comment>
<dbReference type="Proteomes" id="UP001414441">
    <property type="component" value="Unassembled WGS sequence"/>
</dbReference>
<dbReference type="RefSeq" id="WP_347163202.1">
    <property type="nucleotide sequence ID" value="NZ_JBDLOB010000004.1"/>
</dbReference>
<dbReference type="EMBL" id="JBDLOB010000004">
    <property type="protein sequence ID" value="MEN8626087.1"/>
    <property type="molecule type" value="Genomic_DNA"/>
</dbReference>
<dbReference type="InterPro" id="IPR019292">
    <property type="entry name" value="McrC"/>
</dbReference>
<name>A0ABV0D5W8_9GAMM</name>
<dbReference type="PANTHER" id="PTHR38733">
    <property type="entry name" value="PROTEIN MCRC"/>
    <property type="match status" value="1"/>
</dbReference>
<dbReference type="Pfam" id="PF10117">
    <property type="entry name" value="McrBC"/>
    <property type="match status" value="1"/>
</dbReference>
<accession>A0ABV0D5W8</accession>